<proteinExistence type="predicted"/>
<name>A0ABS1CQL4_9PROT</name>
<dbReference type="Gene3D" id="1.10.10.10">
    <property type="entry name" value="Winged helix-like DNA-binding domain superfamily/Winged helix DNA-binding domain"/>
    <property type="match status" value="1"/>
</dbReference>
<gene>
    <name evidence="2" type="ORF">CKO45_00145</name>
</gene>
<dbReference type="InterPro" id="IPR000835">
    <property type="entry name" value="HTH_MarR-typ"/>
</dbReference>
<accession>A0ABS1CQL4</accession>
<evidence type="ECO:0000313" key="2">
    <source>
        <dbReference type="EMBL" id="MBK1656638.1"/>
    </source>
</evidence>
<dbReference type="Pfam" id="PF12802">
    <property type="entry name" value="MarR_2"/>
    <property type="match status" value="1"/>
</dbReference>
<dbReference type="RefSeq" id="WP_133218049.1">
    <property type="nucleotide sequence ID" value="NZ_SMOA01000005.1"/>
</dbReference>
<comment type="caution">
    <text evidence="2">The sequence shown here is derived from an EMBL/GenBank/DDBJ whole genome shotgun (WGS) entry which is preliminary data.</text>
</comment>
<evidence type="ECO:0000259" key="1">
    <source>
        <dbReference type="PROSITE" id="PS50995"/>
    </source>
</evidence>
<dbReference type="InterPro" id="IPR039422">
    <property type="entry name" value="MarR/SlyA-like"/>
</dbReference>
<dbReference type="EMBL" id="NRSG01000001">
    <property type="protein sequence ID" value="MBK1656638.1"/>
    <property type="molecule type" value="Genomic_DNA"/>
</dbReference>
<dbReference type="Proteomes" id="UP000697995">
    <property type="component" value="Unassembled WGS sequence"/>
</dbReference>
<sequence>MLPASSSPTLRPKRRAVRVGGETFFRFVLLVNLVARPFAREHEREHGIRLTEWRVLRVLAAARGLATAGEIGDALGMDKMAVSRAVRSLEAHGRLCRRPSPEDGRRIMLEITQAGRDLVAAIEPSGKAREAALLSALDEGERETLDALLDRLIARARALPGDGTDQNP</sequence>
<organism evidence="2 3">
    <name type="scientific">Paracraurococcus ruber</name>
    <dbReference type="NCBI Taxonomy" id="77675"/>
    <lineage>
        <taxon>Bacteria</taxon>
        <taxon>Pseudomonadati</taxon>
        <taxon>Pseudomonadota</taxon>
        <taxon>Alphaproteobacteria</taxon>
        <taxon>Acetobacterales</taxon>
        <taxon>Roseomonadaceae</taxon>
        <taxon>Paracraurococcus</taxon>
    </lineage>
</organism>
<keyword evidence="3" id="KW-1185">Reference proteome</keyword>
<dbReference type="PANTHER" id="PTHR33164:SF43">
    <property type="entry name" value="HTH-TYPE TRANSCRIPTIONAL REPRESSOR YETL"/>
    <property type="match status" value="1"/>
</dbReference>
<reference evidence="2 3" key="1">
    <citation type="journal article" date="2020" name="Microorganisms">
        <title>Osmotic Adaptation and Compatible Solute Biosynthesis of Phototrophic Bacteria as Revealed from Genome Analyses.</title>
        <authorList>
            <person name="Imhoff J.F."/>
            <person name="Rahn T."/>
            <person name="Kunzel S."/>
            <person name="Keller A."/>
            <person name="Neulinger S.C."/>
        </authorList>
    </citation>
    <scope>NUCLEOTIDE SEQUENCE [LARGE SCALE GENOMIC DNA]</scope>
    <source>
        <strain evidence="2 3">DSM 15382</strain>
    </source>
</reference>
<dbReference type="SMART" id="SM00347">
    <property type="entry name" value="HTH_MARR"/>
    <property type="match status" value="1"/>
</dbReference>
<dbReference type="InterPro" id="IPR036390">
    <property type="entry name" value="WH_DNA-bd_sf"/>
</dbReference>
<feature type="domain" description="HTH marR-type" evidence="1">
    <location>
        <begin position="21"/>
        <end position="154"/>
    </location>
</feature>
<dbReference type="PRINTS" id="PR00598">
    <property type="entry name" value="HTHMARR"/>
</dbReference>
<dbReference type="PANTHER" id="PTHR33164">
    <property type="entry name" value="TRANSCRIPTIONAL REGULATOR, MARR FAMILY"/>
    <property type="match status" value="1"/>
</dbReference>
<dbReference type="SUPFAM" id="SSF46785">
    <property type="entry name" value="Winged helix' DNA-binding domain"/>
    <property type="match status" value="1"/>
</dbReference>
<evidence type="ECO:0000313" key="3">
    <source>
        <dbReference type="Proteomes" id="UP000697995"/>
    </source>
</evidence>
<protein>
    <recommendedName>
        <fullName evidence="1">HTH marR-type domain-containing protein</fullName>
    </recommendedName>
</protein>
<dbReference type="InterPro" id="IPR036388">
    <property type="entry name" value="WH-like_DNA-bd_sf"/>
</dbReference>
<dbReference type="PROSITE" id="PS50995">
    <property type="entry name" value="HTH_MARR_2"/>
    <property type="match status" value="1"/>
</dbReference>